<comment type="caution">
    <text evidence="1">The sequence shown here is derived from an EMBL/GenBank/DDBJ whole genome shotgun (WGS) entry which is preliminary data.</text>
</comment>
<accession>A0A0F9B1L0</accession>
<evidence type="ECO:0000313" key="1">
    <source>
        <dbReference type="EMBL" id="KKL07657.1"/>
    </source>
</evidence>
<dbReference type="EMBL" id="LAZR01043198">
    <property type="protein sequence ID" value="KKL07657.1"/>
    <property type="molecule type" value="Genomic_DNA"/>
</dbReference>
<reference evidence="1" key="1">
    <citation type="journal article" date="2015" name="Nature">
        <title>Complex archaea that bridge the gap between prokaryotes and eukaryotes.</title>
        <authorList>
            <person name="Spang A."/>
            <person name="Saw J.H."/>
            <person name="Jorgensen S.L."/>
            <person name="Zaremba-Niedzwiedzka K."/>
            <person name="Martijn J."/>
            <person name="Lind A.E."/>
            <person name="van Eijk R."/>
            <person name="Schleper C."/>
            <person name="Guy L."/>
            <person name="Ettema T.J."/>
        </authorList>
    </citation>
    <scope>NUCLEOTIDE SEQUENCE</scope>
</reference>
<sequence length="70" mass="8045">MNKIPVDLRLMYYLCLNVTGQVARIKDPEGFKRFLAWQKLCRVSGQAGINENIKQAILHNILVSEGRCLR</sequence>
<protein>
    <submittedName>
        <fullName evidence="1">Uncharacterized protein</fullName>
    </submittedName>
</protein>
<organism evidence="1">
    <name type="scientific">marine sediment metagenome</name>
    <dbReference type="NCBI Taxonomy" id="412755"/>
    <lineage>
        <taxon>unclassified sequences</taxon>
        <taxon>metagenomes</taxon>
        <taxon>ecological metagenomes</taxon>
    </lineage>
</organism>
<name>A0A0F9B1L0_9ZZZZ</name>
<dbReference type="AlphaFoldDB" id="A0A0F9B1L0"/>
<proteinExistence type="predicted"/>
<gene>
    <name evidence="1" type="ORF">LCGC14_2583810</name>
</gene>